<dbReference type="EMBL" id="CP014544">
    <property type="protein sequence ID" value="AMO68206.1"/>
    <property type="molecule type" value="Genomic_DNA"/>
</dbReference>
<proteinExistence type="predicted"/>
<dbReference type="Gene3D" id="3.30.1330.30">
    <property type="match status" value="1"/>
</dbReference>
<dbReference type="InterPro" id="IPR013123">
    <property type="entry name" value="SpoU_subst-bd"/>
</dbReference>
<organism evidence="4 5">
    <name type="scientific">Zhongshania aliphaticivorans</name>
    <dbReference type="NCBI Taxonomy" id="1470434"/>
    <lineage>
        <taxon>Bacteria</taxon>
        <taxon>Pseudomonadati</taxon>
        <taxon>Pseudomonadota</taxon>
        <taxon>Gammaproteobacteria</taxon>
        <taxon>Cellvibrionales</taxon>
        <taxon>Spongiibacteraceae</taxon>
        <taxon>Zhongshania</taxon>
    </lineage>
</organism>
<dbReference type="GO" id="GO:0005829">
    <property type="term" value="C:cytosol"/>
    <property type="evidence" value="ECO:0007669"/>
    <property type="project" value="TreeGrafter"/>
</dbReference>
<dbReference type="RefSeq" id="WP_008247620.1">
    <property type="nucleotide sequence ID" value="NZ_CP014544.1"/>
</dbReference>
<dbReference type="Proteomes" id="UP000074119">
    <property type="component" value="Chromosome"/>
</dbReference>
<gene>
    <name evidence="4" type="ORF">AZF00_07770</name>
</gene>
<dbReference type="InterPro" id="IPR004441">
    <property type="entry name" value="rRNA_MeTrfase_TrmH"/>
</dbReference>
<dbReference type="PANTHER" id="PTHR46429:SF1">
    <property type="entry name" value="23S RRNA (GUANOSINE-2'-O-)-METHYLTRANSFERASE RLMB"/>
    <property type="match status" value="1"/>
</dbReference>
<protein>
    <submittedName>
        <fullName evidence="4">RNA methyltransferase</fullName>
    </submittedName>
</protein>
<accession>A0A127M4X1</accession>
<keyword evidence="1 4" id="KW-0489">Methyltransferase</keyword>
<dbReference type="SMART" id="SM00967">
    <property type="entry name" value="SpoU_sub_bind"/>
    <property type="match status" value="1"/>
</dbReference>
<dbReference type="SUPFAM" id="SSF55315">
    <property type="entry name" value="L30e-like"/>
    <property type="match status" value="1"/>
</dbReference>
<reference evidence="4 5" key="1">
    <citation type="submission" date="2015-12" db="EMBL/GenBank/DDBJ databases">
        <authorList>
            <person name="Shamseldin A."/>
            <person name="Moawad H."/>
            <person name="Abd El-Rahim W.M."/>
            <person name="Sadowsky M.J."/>
        </authorList>
    </citation>
    <scope>NUCLEOTIDE SEQUENCE [LARGE SCALE GENOMIC DNA]</scope>
    <source>
        <strain evidence="4 5">SM2</strain>
    </source>
</reference>
<dbReference type="InterPro" id="IPR029028">
    <property type="entry name" value="Alpha/beta_knot_MTases"/>
</dbReference>
<dbReference type="Gene3D" id="3.40.1280.10">
    <property type="match status" value="1"/>
</dbReference>
<dbReference type="InterPro" id="IPR029064">
    <property type="entry name" value="Ribosomal_eL30-like_sf"/>
</dbReference>
<dbReference type="Pfam" id="PF00588">
    <property type="entry name" value="SpoU_methylase"/>
    <property type="match status" value="1"/>
</dbReference>
<evidence type="ECO:0000313" key="5">
    <source>
        <dbReference type="Proteomes" id="UP000074119"/>
    </source>
</evidence>
<dbReference type="AlphaFoldDB" id="A0A127M4X1"/>
<dbReference type="GO" id="GO:0006396">
    <property type="term" value="P:RNA processing"/>
    <property type="evidence" value="ECO:0007669"/>
    <property type="project" value="InterPro"/>
</dbReference>
<name>A0A127M4X1_9GAMM</name>
<dbReference type="InterPro" id="IPR029026">
    <property type="entry name" value="tRNA_m1G_MTases_N"/>
</dbReference>
<feature type="domain" description="RNA 2-O ribose methyltransferase substrate binding" evidence="3">
    <location>
        <begin position="18"/>
        <end position="96"/>
    </location>
</feature>
<dbReference type="KEGG" id="zal:AZF00_07770"/>
<evidence type="ECO:0000259" key="3">
    <source>
        <dbReference type="SMART" id="SM00967"/>
    </source>
</evidence>
<dbReference type="GO" id="GO:0003723">
    <property type="term" value="F:RNA binding"/>
    <property type="evidence" value="ECO:0007669"/>
    <property type="project" value="InterPro"/>
</dbReference>
<dbReference type="STRING" id="1470434.AZF00_07770"/>
<dbReference type="CDD" id="cd18095">
    <property type="entry name" value="SpoU-like_rRNA-MTase"/>
    <property type="match status" value="1"/>
</dbReference>
<dbReference type="InterPro" id="IPR001537">
    <property type="entry name" value="SpoU_MeTrfase"/>
</dbReference>
<dbReference type="GO" id="GO:0008173">
    <property type="term" value="F:RNA methyltransferase activity"/>
    <property type="evidence" value="ECO:0007669"/>
    <property type="project" value="InterPro"/>
</dbReference>
<evidence type="ECO:0000256" key="1">
    <source>
        <dbReference type="ARBA" id="ARBA00022603"/>
    </source>
</evidence>
<dbReference type="Pfam" id="PF08032">
    <property type="entry name" value="SpoU_sub_bind"/>
    <property type="match status" value="1"/>
</dbReference>
<keyword evidence="2 4" id="KW-0808">Transferase</keyword>
<evidence type="ECO:0000313" key="4">
    <source>
        <dbReference type="EMBL" id="AMO68206.1"/>
    </source>
</evidence>
<dbReference type="PANTHER" id="PTHR46429">
    <property type="entry name" value="23S RRNA (GUANOSINE-2'-O-)-METHYLTRANSFERASE RLMB"/>
    <property type="match status" value="1"/>
</dbReference>
<evidence type="ECO:0000256" key="2">
    <source>
        <dbReference type="ARBA" id="ARBA00022679"/>
    </source>
</evidence>
<sequence length="255" mass="28068">MSSENYQQRKTFFDQLLTIYGRKPVLEALQDPGMQVYKLHLAHSNKEDGIIRELRQLAEQRGIAIEMHERKALSRISKNGKQDQGVAADLQLSAYQPCNAISADHLQAAPRRYIALDRITNPQNLGMIIRSVAASGIDGLILPRRGGAPLTALVIKASAGTLFKAPIYHCEDLDAELLRMKDDGATLCCLSSHAEHSLFDYKAQGSMVYILGNETEGVSRNLEKRCNTRLKIPMHNGVESLNVAVTAALIAFSGV</sequence>
<dbReference type="SUPFAM" id="SSF75217">
    <property type="entry name" value="alpha/beta knot"/>
    <property type="match status" value="1"/>
</dbReference>
<dbReference type="GO" id="GO:0032259">
    <property type="term" value="P:methylation"/>
    <property type="evidence" value="ECO:0007669"/>
    <property type="project" value="UniProtKB-KW"/>
</dbReference>